<name>A0AAD9SGY0_PHOAM</name>
<reference evidence="1" key="1">
    <citation type="submission" date="2023-06" db="EMBL/GenBank/DDBJ databases">
        <authorList>
            <person name="Noh H."/>
        </authorList>
    </citation>
    <scope>NUCLEOTIDE SEQUENCE</scope>
    <source>
        <strain evidence="1">DUCC20226</strain>
    </source>
</reference>
<organism evidence="1 2">
    <name type="scientific">Phomopsis amygdali</name>
    <name type="common">Fusicoccum amygdali</name>
    <dbReference type="NCBI Taxonomy" id="1214568"/>
    <lineage>
        <taxon>Eukaryota</taxon>
        <taxon>Fungi</taxon>
        <taxon>Dikarya</taxon>
        <taxon>Ascomycota</taxon>
        <taxon>Pezizomycotina</taxon>
        <taxon>Sordariomycetes</taxon>
        <taxon>Sordariomycetidae</taxon>
        <taxon>Diaporthales</taxon>
        <taxon>Diaporthaceae</taxon>
        <taxon>Diaporthe</taxon>
    </lineage>
</organism>
<evidence type="ECO:0000313" key="2">
    <source>
        <dbReference type="Proteomes" id="UP001265746"/>
    </source>
</evidence>
<dbReference type="Proteomes" id="UP001265746">
    <property type="component" value="Unassembled WGS sequence"/>
</dbReference>
<sequence length="131" mass="14166">MARAQEAHLKEPLDPTTWRCELARGSRLGGGYIAPKNNISSALTMDLLDRALLKKVLAMPLAALVAPSPPPLPGRDGNLAEMMMRPPTLLSICTYTRTASDDRVAQKGRAPLPVPIENSAYRRVGISASYL</sequence>
<proteinExistence type="predicted"/>
<accession>A0AAD9SGY0</accession>
<evidence type="ECO:0000313" key="1">
    <source>
        <dbReference type="EMBL" id="KAK2607742.1"/>
    </source>
</evidence>
<dbReference type="EMBL" id="JAUJFL010000003">
    <property type="protein sequence ID" value="KAK2607742.1"/>
    <property type="molecule type" value="Genomic_DNA"/>
</dbReference>
<dbReference type="AlphaFoldDB" id="A0AAD9SGY0"/>
<protein>
    <submittedName>
        <fullName evidence="1">Uncharacterized protein</fullName>
    </submittedName>
</protein>
<keyword evidence="2" id="KW-1185">Reference proteome</keyword>
<comment type="caution">
    <text evidence="1">The sequence shown here is derived from an EMBL/GenBank/DDBJ whole genome shotgun (WGS) entry which is preliminary data.</text>
</comment>
<gene>
    <name evidence="1" type="ORF">N8I77_006397</name>
</gene>